<sequence length="113" mass="13522">MKSAEAQRNWPPLAFAGHKILKKKDSYFCPSFVIIQMSNAFHSSRGSLQRMPILLLVLSWTAHSIKDKIYSFSGRRERHEENDGRRWSFRLNYELEEEEEDDDEEEEEEEERK</sequence>
<protein>
    <submittedName>
        <fullName evidence="1">Uncharacterized protein</fullName>
    </submittedName>
</protein>
<proteinExistence type="predicted"/>
<dbReference type="Proteomes" id="UP000005237">
    <property type="component" value="Unassembled WGS sequence"/>
</dbReference>
<dbReference type="AlphaFoldDB" id="A0A8R1I552"/>
<reference evidence="1" key="2">
    <citation type="submission" date="2022-06" db="UniProtKB">
        <authorList>
            <consortium name="EnsemblMetazoa"/>
        </authorList>
    </citation>
    <scope>IDENTIFICATION</scope>
    <source>
        <strain evidence="1">DF5081</strain>
    </source>
</reference>
<evidence type="ECO:0000313" key="1">
    <source>
        <dbReference type="EnsemblMetazoa" id="CJA23127.1"/>
    </source>
</evidence>
<organism evidence="1 2">
    <name type="scientific">Caenorhabditis japonica</name>
    <dbReference type="NCBI Taxonomy" id="281687"/>
    <lineage>
        <taxon>Eukaryota</taxon>
        <taxon>Metazoa</taxon>
        <taxon>Ecdysozoa</taxon>
        <taxon>Nematoda</taxon>
        <taxon>Chromadorea</taxon>
        <taxon>Rhabditida</taxon>
        <taxon>Rhabditina</taxon>
        <taxon>Rhabditomorpha</taxon>
        <taxon>Rhabditoidea</taxon>
        <taxon>Rhabditidae</taxon>
        <taxon>Peloderinae</taxon>
        <taxon>Caenorhabditis</taxon>
    </lineage>
</organism>
<reference evidence="2" key="1">
    <citation type="submission" date="2010-08" db="EMBL/GenBank/DDBJ databases">
        <authorList>
            <consortium name="Caenorhabditis japonica Sequencing Consortium"/>
            <person name="Wilson R.K."/>
        </authorList>
    </citation>
    <scope>NUCLEOTIDE SEQUENCE [LARGE SCALE GENOMIC DNA]</scope>
    <source>
        <strain evidence="2">DF5081</strain>
    </source>
</reference>
<name>A0A8R1I552_CAEJA</name>
<keyword evidence="2" id="KW-1185">Reference proteome</keyword>
<evidence type="ECO:0000313" key="2">
    <source>
        <dbReference type="Proteomes" id="UP000005237"/>
    </source>
</evidence>
<accession>A0A8R1I552</accession>
<dbReference type="EnsemblMetazoa" id="CJA23127.1">
    <property type="protein sequence ID" value="CJA23127.1"/>
    <property type="gene ID" value="WBGene00178699"/>
</dbReference>